<dbReference type="InterPro" id="IPR001940">
    <property type="entry name" value="Peptidase_S1C"/>
</dbReference>
<name>A0A1S7LGH5_MAGMO</name>
<dbReference type="Gene3D" id="2.40.10.120">
    <property type="match status" value="1"/>
</dbReference>
<evidence type="ECO:0000256" key="1">
    <source>
        <dbReference type="SAM" id="MobiDB-lite"/>
    </source>
</evidence>
<dbReference type="PROSITE" id="PS51257">
    <property type="entry name" value="PROKAR_LIPOPROTEIN"/>
    <property type="match status" value="1"/>
</dbReference>
<dbReference type="InterPro" id="IPR007730">
    <property type="entry name" value="SPOR-like_dom"/>
</dbReference>
<dbReference type="PANTHER" id="PTHR22939">
    <property type="entry name" value="SERINE PROTEASE FAMILY S1C HTRA-RELATED"/>
    <property type="match status" value="1"/>
</dbReference>
<evidence type="ECO:0000313" key="4">
    <source>
        <dbReference type="EMBL" id="CRH05041.1"/>
    </source>
</evidence>
<keyword evidence="2" id="KW-0732">Signal</keyword>
<reference evidence="4" key="1">
    <citation type="submission" date="2015-04" db="EMBL/GenBank/DDBJ databases">
        <authorList>
            <person name="Syromyatnikov M.Y."/>
            <person name="Popov V.N."/>
        </authorList>
    </citation>
    <scope>NUCLEOTIDE SEQUENCE</scope>
    <source>
        <strain evidence="4">MO-1</strain>
    </source>
</reference>
<dbReference type="PRINTS" id="PR00834">
    <property type="entry name" value="PROTEASES2C"/>
</dbReference>
<feature type="domain" description="SPOR" evidence="3">
    <location>
        <begin position="472"/>
        <end position="551"/>
    </location>
</feature>
<dbReference type="AlphaFoldDB" id="A0A1S7LGH5"/>
<proteinExistence type="predicted"/>
<dbReference type="GO" id="GO:0006508">
    <property type="term" value="P:proteolysis"/>
    <property type="evidence" value="ECO:0007669"/>
    <property type="project" value="InterPro"/>
</dbReference>
<gene>
    <name evidence="4" type="ORF">MAGMO_0842</name>
</gene>
<evidence type="ECO:0000256" key="2">
    <source>
        <dbReference type="SAM" id="SignalP"/>
    </source>
</evidence>
<protein>
    <recommendedName>
        <fullName evidence="3">SPOR domain-containing protein</fullName>
    </recommendedName>
</protein>
<accession>A0A1S7LGH5</accession>
<dbReference type="SUPFAM" id="SSF110997">
    <property type="entry name" value="Sporulation related repeat"/>
    <property type="match status" value="1"/>
</dbReference>
<dbReference type="Pfam" id="PF13365">
    <property type="entry name" value="Trypsin_2"/>
    <property type="match status" value="1"/>
</dbReference>
<dbReference type="Pfam" id="PF05036">
    <property type="entry name" value="SPOR"/>
    <property type="match status" value="1"/>
</dbReference>
<dbReference type="GO" id="GO:0042834">
    <property type="term" value="F:peptidoglycan binding"/>
    <property type="evidence" value="ECO:0007669"/>
    <property type="project" value="InterPro"/>
</dbReference>
<dbReference type="PROSITE" id="PS51724">
    <property type="entry name" value="SPOR"/>
    <property type="match status" value="1"/>
</dbReference>
<dbReference type="Gene3D" id="3.30.70.1070">
    <property type="entry name" value="Sporulation related repeat"/>
    <property type="match status" value="1"/>
</dbReference>
<dbReference type="InterPro" id="IPR009003">
    <property type="entry name" value="Peptidase_S1_PA"/>
</dbReference>
<feature type="compositionally biased region" description="Polar residues" evidence="1">
    <location>
        <begin position="223"/>
        <end position="234"/>
    </location>
</feature>
<dbReference type="PANTHER" id="PTHR22939:SF129">
    <property type="entry name" value="SERINE PROTEASE HTRA2, MITOCHONDRIAL"/>
    <property type="match status" value="1"/>
</dbReference>
<dbReference type="GO" id="GO:0004252">
    <property type="term" value="F:serine-type endopeptidase activity"/>
    <property type="evidence" value="ECO:0007669"/>
    <property type="project" value="InterPro"/>
</dbReference>
<feature type="chain" id="PRO_5012096987" description="SPOR domain-containing protein" evidence="2">
    <location>
        <begin position="18"/>
        <end position="553"/>
    </location>
</feature>
<evidence type="ECO:0000259" key="3">
    <source>
        <dbReference type="PROSITE" id="PS51724"/>
    </source>
</evidence>
<dbReference type="SUPFAM" id="SSF50494">
    <property type="entry name" value="Trypsin-like serine proteases"/>
    <property type="match status" value="1"/>
</dbReference>
<dbReference type="InterPro" id="IPR036680">
    <property type="entry name" value="SPOR-like_sf"/>
</dbReference>
<organism evidence="4">
    <name type="scientific">Magnetococcus massalia (strain MO-1)</name>
    <dbReference type="NCBI Taxonomy" id="451514"/>
    <lineage>
        <taxon>Bacteria</taxon>
        <taxon>Pseudomonadati</taxon>
        <taxon>Pseudomonadota</taxon>
        <taxon>Magnetococcia</taxon>
        <taxon>Magnetococcales</taxon>
        <taxon>Magnetococcaceae</taxon>
        <taxon>Magnetococcus</taxon>
    </lineage>
</organism>
<feature type="signal peptide" evidence="2">
    <location>
        <begin position="1"/>
        <end position="17"/>
    </location>
</feature>
<feature type="region of interest" description="Disordered" evidence="1">
    <location>
        <begin position="216"/>
        <end position="235"/>
    </location>
</feature>
<dbReference type="EMBL" id="LO017727">
    <property type="protein sequence ID" value="CRH05041.1"/>
    <property type="molecule type" value="Genomic_DNA"/>
</dbReference>
<sequence length="553" mass="60295">MRSFFILLTLPLLLAVAGCQTVQVKHVEEKAPIPISVSNEEARHVMFRKIKMKLKRGKIIGSYGSGLLCIPKGKVTWRGGRVNVTTEDLMEIFNEELERANYPTAGDPNALFEDESIHKAELHVGGHVTDLRIKLCYPLGGFGNFDTVTGEASIKVNWQVYSRFEKRVLLNFSTEGSHKLTDSSPEGAALLTDHAFAVAVNNMLANRSFYNVVKGREQKSPAEQKSTTAQQRQPVSIEAIPPSRSTIQAKMDSVRAAVVTIRTGAGHGSGFFISKDGLALTNAHVVGDARFVKLTLVSGRSILGEVLRKDRARDIALIKAEEGNMTPLPLQLVEPPIGTDTYAVGAPLDEKLSSTVVKGIVSAYRYKKFYKQRFLQSDAMIHGGNSGGPLLNARGEVVAISVLGRISQSGDSTNLNFFIPIKSGLDALNIVQSGHNKPALVAGNTPPVKTRATISKKSVKKDAPAPIQQRKPTLGKEHWLYLGSYSKAESVIAIAGKLAAMGSESMQLAKKVKGRIYTRLYAGPFSTQDEAMRVQKLMRTQGYRGSLTTERPR</sequence>